<evidence type="ECO:0000313" key="1">
    <source>
        <dbReference type="EMBL" id="PIU50739.1"/>
    </source>
</evidence>
<comment type="caution">
    <text evidence="1">The sequence shown here is derived from an EMBL/GenBank/DDBJ whole genome shotgun (WGS) entry which is preliminary data.</text>
</comment>
<feature type="non-terminal residue" evidence="1">
    <location>
        <position position="1"/>
    </location>
</feature>
<sequence length="68" mass="7931">KPLMFPYPFNYREKVFPLQGSECTILSSTLSVRPEVKEKKIVSGRVQERNKRKAVSFICSKTMTEYDN</sequence>
<proteinExistence type="predicted"/>
<accession>A0A2M6ZEC1</accession>
<reference evidence="2" key="1">
    <citation type="submission" date="2017-09" db="EMBL/GenBank/DDBJ databases">
        <title>Depth-based differentiation of microbial function through sediment-hosted aquifers and enrichment of novel symbionts in the deep terrestrial subsurface.</title>
        <authorList>
            <person name="Probst A.J."/>
            <person name="Ladd B."/>
            <person name="Jarett J.K."/>
            <person name="Geller-Mcgrath D.E."/>
            <person name="Sieber C.M.K."/>
            <person name="Emerson J.B."/>
            <person name="Anantharaman K."/>
            <person name="Thomas B.C."/>
            <person name="Malmstrom R."/>
            <person name="Stieglmeier M."/>
            <person name="Klingl A."/>
            <person name="Woyke T."/>
            <person name="Ryan C.M."/>
            <person name="Banfield J.F."/>
        </authorList>
    </citation>
    <scope>NUCLEOTIDE SEQUENCE [LARGE SCALE GENOMIC DNA]</scope>
</reference>
<dbReference type="AlphaFoldDB" id="A0A2M6ZEC1"/>
<name>A0A2M6ZEC1_9BACT</name>
<evidence type="ECO:0000313" key="2">
    <source>
        <dbReference type="Proteomes" id="UP000229227"/>
    </source>
</evidence>
<gene>
    <name evidence="1" type="ORF">COS91_08120</name>
</gene>
<dbReference type="EMBL" id="PEWN01000136">
    <property type="protein sequence ID" value="PIU50739.1"/>
    <property type="molecule type" value="Genomic_DNA"/>
</dbReference>
<organism evidence="1 2">
    <name type="scientific">Candidatus Desantisbacteria bacterium CG07_land_8_20_14_0_80_39_15</name>
    <dbReference type="NCBI Taxonomy" id="1974549"/>
    <lineage>
        <taxon>Bacteria</taxon>
        <taxon>Candidatus Desantisiibacteriota</taxon>
    </lineage>
</organism>
<protein>
    <submittedName>
        <fullName evidence="1">Uncharacterized protein</fullName>
    </submittedName>
</protein>
<dbReference type="Proteomes" id="UP000229227">
    <property type="component" value="Unassembled WGS sequence"/>
</dbReference>